<evidence type="ECO:0000313" key="3">
    <source>
        <dbReference type="Proteomes" id="UP001221566"/>
    </source>
</evidence>
<organism evidence="2 3">
    <name type="scientific">Vogesella indigofera</name>
    <name type="common">Pseudomonas indigofera</name>
    <dbReference type="NCBI Taxonomy" id="45465"/>
    <lineage>
        <taxon>Bacteria</taxon>
        <taxon>Pseudomonadati</taxon>
        <taxon>Pseudomonadota</taxon>
        <taxon>Betaproteobacteria</taxon>
        <taxon>Neisseriales</taxon>
        <taxon>Chromobacteriaceae</taxon>
        <taxon>Vogesella</taxon>
    </lineage>
</organism>
<dbReference type="PANTHER" id="PTHR13696">
    <property type="entry name" value="P-LOOP CONTAINING NUCLEOSIDE TRIPHOSPHATE HYDROLASE"/>
    <property type="match status" value="1"/>
</dbReference>
<dbReference type="InterPro" id="IPR025669">
    <property type="entry name" value="AAA_dom"/>
</dbReference>
<dbReference type="EMBL" id="JAQQKY010000016">
    <property type="protein sequence ID" value="MDC7692568.1"/>
    <property type="molecule type" value="Genomic_DNA"/>
</dbReference>
<dbReference type="InterPro" id="IPR027417">
    <property type="entry name" value="P-loop_NTPase"/>
</dbReference>
<reference evidence="2 3" key="1">
    <citation type="submission" date="2023-01" db="EMBL/GenBank/DDBJ databases">
        <title>Novel species of the genus Vogesella isolated from rivers.</title>
        <authorList>
            <person name="Lu H."/>
        </authorList>
    </citation>
    <scope>NUCLEOTIDE SEQUENCE [LARGE SCALE GENOMIC DNA]</scope>
    <source>
        <strain evidence="2 3">SH7W</strain>
    </source>
</reference>
<proteinExistence type="predicted"/>
<dbReference type="RefSeq" id="WP_272804150.1">
    <property type="nucleotide sequence ID" value="NZ_JAQQKY010000016.1"/>
</dbReference>
<accession>A0ABT5I8R0</accession>
<dbReference type="Pfam" id="PF13614">
    <property type="entry name" value="AAA_31"/>
    <property type="match status" value="1"/>
</dbReference>
<dbReference type="CDD" id="cd02042">
    <property type="entry name" value="ParAB_family"/>
    <property type="match status" value="1"/>
</dbReference>
<protein>
    <submittedName>
        <fullName evidence="2">AAA family ATPase</fullName>
    </submittedName>
</protein>
<dbReference type="Gene3D" id="3.40.50.300">
    <property type="entry name" value="P-loop containing nucleotide triphosphate hydrolases"/>
    <property type="match status" value="1"/>
</dbReference>
<dbReference type="InterPro" id="IPR050678">
    <property type="entry name" value="DNA_Partitioning_ATPase"/>
</dbReference>
<evidence type="ECO:0000259" key="1">
    <source>
        <dbReference type="Pfam" id="PF13614"/>
    </source>
</evidence>
<evidence type="ECO:0000313" key="2">
    <source>
        <dbReference type="EMBL" id="MDC7692568.1"/>
    </source>
</evidence>
<sequence>MSEIEANTGLVGFSVKQACDLLGITENYIRRMEDEFGFTVDRALRGTVMNRVYTTEKIFEIQHLRRERGQLAGLRKPITLSVYVKKGGSAKTSVACNLAVHLQLRGLRVCIIDNDPQGDATSMLGYDPDRTPEELIEEGFSPDLAVKGHFGNLLVPSSGRFQQLNLEEIIKKPYGEYGPHLIPAEESIEDLGPALSAQMHSDLRYGLFIEKSRKGLYQHCDLSKYDVIIFDNNPAGTPLSRNALVASDMLVCPIRFDKFSFRALTRLSEWLQEFEDTTGRCPELVAVPTMYVRNRPVMQRKLAQVQEKFPDNVVAEQLHHSADYLKSLDDNVLLAFYQSKTPANSTQAMREVCLEIYERIVRISEAKEK</sequence>
<dbReference type="PANTHER" id="PTHR13696:SF99">
    <property type="entry name" value="COBYRINIC ACID AC-DIAMIDE SYNTHASE"/>
    <property type="match status" value="1"/>
</dbReference>
<dbReference type="SUPFAM" id="SSF52540">
    <property type="entry name" value="P-loop containing nucleoside triphosphate hydrolases"/>
    <property type="match status" value="1"/>
</dbReference>
<name>A0ABT5I8R0_VOGIN</name>
<dbReference type="Proteomes" id="UP001221566">
    <property type="component" value="Unassembled WGS sequence"/>
</dbReference>
<feature type="domain" description="AAA" evidence="1">
    <location>
        <begin position="80"/>
        <end position="277"/>
    </location>
</feature>
<gene>
    <name evidence="2" type="ORF">PQU93_17540</name>
</gene>
<comment type="caution">
    <text evidence="2">The sequence shown here is derived from an EMBL/GenBank/DDBJ whole genome shotgun (WGS) entry which is preliminary data.</text>
</comment>
<keyword evidence="3" id="KW-1185">Reference proteome</keyword>